<reference evidence="2 3" key="1">
    <citation type="submission" date="2015-12" db="EMBL/GenBank/DDBJ databases">
        <title>Draft genome sequence of Mesorhizobium sp. UFLA 01-765, a multitolerant efficient symbiont and plant-growth promoting strain isolated from Zn-mining soil using Leucaena leucocephala as a trap plant.</title>
        <authorList>
            <person name="Rangel W.M."/>
            <person name="Thijs S."/>
            <person name="Longatti S.M."/>
            <person name="Moreira F.M."/>
            <person name="Weyens N."/>
            <person name="Vangronsveld J."/>
            <person name="Van Hamme J.D."/>
            <person name="Bottos E.M."/>
            <person name="Rineau F."/>
        </authorList>
    </citation>
    <scope>NUCLEOTIDE SEQUENCE [LARGE SCALE GENOMIC DNA]</scope>
    <source>
        <strain evidence="2 3">UFLA 01-765</strain>
    </source>
</reference>
<proteinExistence type="predicted"/>
<accession>A0A101KSY3</accession>
<name>A0A101KSY3_RHILI</name>
<dbReference type="AlphaFoldDB" id="A0A101KSY3"/>
<dbReference type="EMBL" id="LPWA01000108">
    <property type="protein sequence ID" value="KUM26234.1"/>
    <property type="molecule type" value="Genomic_DNA"/>
</dbReference>
<feature type="region of interest" description="Disordered" evidence="1">
    <location>
        <begin position="1"/>
        <end position="37"/>
    </location>
</feature>
<evidence type="ECO:0000313" key="3">
    <source>
        <dbReference type="Proteomes" id="UP000053176"/>
    </source>
</evidence>
<organism evidence="2 3">
    <name type="scientific">Rhizobium loti</name>
    <name type="common">Mesorhizobium loti</name>
    <dbReference type="NCBI Taxonomy" id="381"/>
    <lineage>
        <taxon>Bacteria</taxon>
        <taxon>Pseudomonadati</taxon>
        <taxon>Pseudomonadota</taxon>
        <taxon>Alphaproteobacteria</taxon>
        <taxon>Hyphomicrobiales</taxon>
        <taxon>Phyllobacteriaceae</taxon>
        <taxon>Mesorhizobium</taxon>
    </lineage>
</organism>
<gene>
    <name evidence="2" type="ORF">AU467_23005</name>
</gene>
<dbReference type="Proteomes" id="UP000053176">
    <property type="component" value="Unassembled WGS sequence"/>
</dbReference>
<evidence type="ECO:0000313" key="2">
    <source>
        <dbReference type="EMBL" id="KUM26234.1"/>
    </source>
</evidence>
<comment type="caution">
    <text evidence="2">The sequence shown here is derived from an EMBL/GenBank/DDBJ whole genome shotgun (WGS) entry which is preliminary data.</text>
</comment>
<evidence type="ECO:0000256" key="1">
    <source>
        <dbReference type="SAM" id="MobiDB-lite"/>
    </source>
</evidence>
<feature type="compositionally biased region" description="Polar residues" evidence="1">
    <location>
        <begin position="1"/>
        <end position="16"/>
    </location>
</feature>
<feature type="compositionally biased region" description="Polar residues" evidence="1">
    <location>
        <begin position="23"/>
        <end position="37"/>
    </location>
</feature>
<protein>
    <submittedName>
        <fullName evidence="2">Uncharacterized protein</fullName>
    </submittedName>
</protein>
<sequence>MRSRFMTSTASGSTSGLPDEEASTGSRTAGTRGFSPSTPATAAMIEAFASMPILMAATSLACNAARI</sequence>